<dbReference type="PANTHER" id="PTHR11654">
    <property type="entry name" value="OLIGOPEPTIDE TRANSPORTER-RELATED"/>
    <property type="match status" value="1"/>
</dbReference>
<comment type="caution">
    <text evidence="3">The sequence shown here is derived from an EMBL/GenBank/DDBJ whole genome shotgun (WGS) entry which is preliminary data.</text>
</comment>
<feature type="transmembrane region" description="Helical" evidence="2">
    <location>
        <begin position="69"/>
        <end position="88"/>
    </location>
</feature>
<evidence type="ECO:0000256" key="2">
    <source>
        <dbReference type="SAM" id="Phobius"/>
    </source>
</evidence>
<keyword evidence="2" id="KW-0472">Membrane</keyword>
<feature type="transmembrane region" description="Helical" evidence="2">
    <location>
        <begin position="254"/>
        <end position="275"/>
    </location>
</feature>
<dbReference type="SUPFAM" id="SSF103473">
    <property type="entry name" value="MFS general substrate transporter"/>
    <property type="match status" value="1"/>
</dbReference>
<feature type="transmembrane region" description="Helical" evidence="2">
    <location>
        <begin position="95"/>
        <end position="113"/>
    </location>
</feature>
<dbReference type="AlphaFoldDB" id="A0A8X8YL04"/>
<organism evidence="3">
    <name type="scientific">Salvia splendens</name>
    <name type="common">Scarlet sage</name>
    <dbReference type="NCBI Taxonomy" id="180675"/>
    <lineage>
        <taxon>Eukaryota</taxon>
        <taxon>Viridiplantae</taxon>
        <taxon>Streptophyta</taxon>
        <taxon>Embryophyta</taxon>
        <taxon>Tracheophyta</taxon>
        <taxon>Spermatophyta</taxon>
        <taxon>Magnoliopsida</taxon>
        <taxon>eudicotyledons</taxon>
        <taxon>Gunneridae</taxon>
        <taxon>Pentapetalae</taxon>
        <taxon>asterids</taxon>
        <taxon>lamiids</taxon>
        <taxon>Lamiales</taxon>
        <taxon>Lamiaceae</taxon>
        <taxon>Nepetoideae</taxon>
        <taxon>Mentheae</taxon>
        <taxon>Salviinae</taxon>
        <taxon>Salvia</taxon>
        <taxon>Salvia subgen. Calosphace</taxon>
        <taxon>core Calosphace</taxon>
    </lineage>
</organism>
<feature type="transmembrane region" description="Helical" evidence="2">
    <location>
        <begin position="456"/>
        <end position="474"/>
    </location>
</feature>
<feature type="transmembrane region" description="Helical" evidence="2">
    <location>
        <begin position="186"/>
        <end position="204"/>
    </location>
</feature>
<comment type="similarity">
    <text evidence="1">Belongs to the major facilitator superfamily. Phosphate:H(+) symporter (TC 2.A.1.9) family.</text>
</comment>
<proteinExistence type="inferred from homology"/>
<dbReference type="EMBL" id="PNBA02000002">
    <property type="protein sequence ID" value="KAG6433789.1"/>
    <property type="molecule type" value="Genomic_DNA"/>
</dbReference>
<dbReference type="Gene3D" id="1.20.1250.20">
    <property type="entry name" value="MFS general substrate transporter like domains"/>
    <property type="match status" value="2"/>
</dbReference>
<evidence type="ECO:0000256" key="1">
    <source>
        <dbReference type="ARBA" id="ARBA00044504"/>
    </source>
</evidence>
<reference evidence="3" key="1">
    <citation type="submission" date="2018-01" db="EMBL/GenBank/DDBJ databases">
        <authorList>
            <person name="Mao J.F."/>
        </authorList>
    </citation>
    <scope>NUCLEOTIDE SEQUENCE</scope>
    <source>
        <strain evidence="3">Huo1</strain>
        <tissue evidence="3">Leaf</tissue>
    </source>
</reference>
<feature type="transmembrane region" description="Helical" evidence="2">
    <location>
        <begin position="415"/>
        <end position="436"/>
    </location>
</feature>
<keyword evidence="4" id="KW-1185">Reference proteome</keyword>
<name>A0A8X8YL04_SALSN</name>
<evidence type="ECO:0008006" key="5">
    <source>
        <dbReference type="Google" id="ProtNLM"/>
    </source>
</evidence>
<protein>
    <recommendedName>
        <fullName evidence="5">Solute carrier family 15 (Peptide/histidine transporter), member 3/4</fullName>
    </recommendedName>
</protein>
<keyword evidence="2" id="KW-0812">Transmembrane</keyword>
<feature type="transmembrane region" description="Helical" evidence="2">
    <location>
        <begin position="141"/>
        <end position="165"/>
    </location>
</feature>
<dbReference type="InterPro" id="IPR036259">
    <property type="entry name" value="MFS_trans_sf"/>
</dbReference>
<keyword evidence="2" id="KW-1133">Transmembrane helix</keyword>
<feature type="transmembrane region" description="Helical" evidence="2">
    <location>
        <begin position="295"/>
        <end position="315"/>
    </location>
</feature>
<feature type="transmembrane region" description="Helical" evidence="2">
    <location>
        <begin position="210"/>
        <end position="233"/>
    </location>
</feature>
<dbReference type="Proteomes" id="UP000298416">
    <property type="component" value="Unassembled WGS sequence"/>
</dbReference>
<evidence type="ECO:0000313" key="4">
    <source>
        <dbReference type="Proteomes" id="UP000298416"/>
    </source>
</evidence>
<sequence length="483" mass="53305">MKSAVRISGTIISKTCFPLLIGSNSDNNKQNLLFAALLWADILVLYALFEMQDYLTEVWGLSFTHAAGILNVWNGISLVLQPLFLFAVSTFLGNFYMLVISSSSYTLGIWLLFMSAPPVLANATGTCKQYEQECISKTHKALLYTGMALIAVGVAGNNVSVLSYLREQPDNKSRGAVIGCLKIPGMAMVAIVGLAGAIALPYIKPWTYRFGIPAVCTTIAGIAFLTGLCFCTFDFPDPNRKRIENLGRMFSLRMLPMWLTFLVCGIISSTGNTYFVEQAKNLDRHLGSWEVPTQVLLLAQTYLGMLLAYLVYVFLNGHGVVKAKILGVLCCIAAAGVERKRLGVVRSKGLLDKQEDDVPMSVYWLLFQFVLLGGMDKLLEKSVAEFDEEGIAAREGNEPDPNELKRLCMEIFSKGVCGLGFMCGVLLVYVAGKISAKGDEPNWFQFSLNRSHLDRYYWVLAVLSSLSLFLYVVVRQCCCCLGR</sequence>
<accession>A0A8X8YL04</accession>
<feature type="transmembrane region" description="Helical" evidence="2">
    <location>
        <begin position="32"/>
        <end position="49"/>
    </location>
</feature>
<gene>
    <name evidence="3" type="ORF">SASPL_105406</name>
</gene>
<evidence type="ECO:0000313" key="3">
    <source>
        <dbReference type="EMBL" id="KAG6433789.1"/>
    </source>
</evidence>
<reference evidence="3" key="2">
    <citation type="submission" date="2020-08" db="EMBL/GenBank/DDBJ databases">
        <title>Plant Genome Project.</title>
        <authorList>
            <person name="Zhang R.-G."/>
        </authorList>
    </citation>
    <scope>NUCLEOTIDE SEQUENCE</scope>
    <source>
        <strain evidence="3">Huo1</strain>
        <tissue evidence="3">Leaf</tissue>
    </source>
</reference>